<dbReference type="Proteomes" id="UP000198828">
    <property type="component" value="Unassembled WGS sequence"/>
</dbReference>
<dbReference type="GO" id="GO:0003700">
    <property type="term" value="F:DNA-binding transcription factor activity"/>
    <property type="evidence" value="ECO:0007669"/>
    <property type="project" value="InterPro"/>
</dbReference>
<evidence type="ECO:0000256" key="3">
    <source>
        <dbReference type="ARBA" id="ARBA00023163"/>
    </source>
</evidence>
<dbReference type="InterPro" id="IPR009057">
    <property type="entry name" value="Homeodomain-like_sf"/>
</dbReference>
<dbReference type="InterPro" id="IPR035472">
    <property type="entry name" value="RpiR-like_SIS"/>
</dbReference>
<keyword evidence="3" id="KW-0804">Transcription</keyword>
<evidence type="ECO:0000256" key="1">
    <source>
        <dbReference type="ARBA" id="ARBA00023015"/>
    </source>
</evidence>
<dbReference type="PROSITE" id="PS51071">
    <property type="entry name" value="HTH_RPIR"/>
    <property type="match status" value="1"/>
</dbReference>
<dbReference type="EMBL" id="FNNG01000001">
    <property type="protein sequence ID" value="SDW03486.1"/>
    <property type="molecule type" value="Genomic_DNA"/>
</dbReference>
<dbReference type="InterPro" id="IPR047640">
    <property type="entry name" value="RpiR-like"/>
</dbReference>
<dbReference type="GO" id="GO:0003677">
    <property type="term" value="F:DNA binding"/>
    <property type="evidence" value="ECO:0007669"/>
    <property type="project" value="UniProtKB-KW"/>
</dbReference>
<organism evidence="6 7">
    <name type="scientific">Tepidimicrobium xylanilyticum</name>
    <dbReference type="NCBI Taxonomy" id="1123352"/>
    <lineage>
        <taxon>Bacteria</taxon>
        <taxon>Bacillati</taxon>
        <taxon>Bacillota</taxon>
        <taxon>Tissierellia</taxon>
        <taxon>Tissierellales</taxon>
        <taxon>Tepidimicrobiaceae</taxon>
        <taxon>Tepidimicrobium</taxon>
    </lineage>
</organism>
<dbReference type="SUPFAM" id="SSF46689">
    <property type="entry name" value="Homeodomain-like"/>
    <property type="match status" value="1"/>
</dbReference>
<dbReference type="Pfam" id="PF01418">
    <property type="entry name" value="HTH_6"/>
    <property type="match status" value="1"/>
</dbReference>
<dbReference type="Gene3D" id="1.10.10.10">
    <property type="entry name" value="Winged helix-like DNA-binding domain superfamily/Winged helix DNA-binding domain"/>
    <property type="match status" value="1"/>
</dbReference>
<dbReference type="GO" id="GO:1901135">
    <property type="term" value="P:carbohydrate derivative metabolic process"/>
    <property type="evidence" value="ECO:0007669"/>
    <property type="project" value="InterPro"/>
</dbReference>
<keyword evidence="1" id="KW-0805">Transcription regulation</keyword>
<dbReference type="PROSITE" id="PS51464">
    <property type="entry name" value="SIS"/>
    <property type="match status" value="1"/>
</dbReference>
<name>A0A1H2Q8G9_9FIRM</name>
<evidence type="ECO:0000259" key="5">
    <source>
        <dbReference type="PROSITE" id="PS51464"/>
    </source>
</evidence>
<evidence type="ECO:0000313" key="7">
    <source>
        <dbReference type="Proteomes" id="UP000198828"/>
    </source>
</evidence>
<dbReference type="Gene3D" id="3.40.50.10490">
    <property type="entry name" value="Glucose-6-phosphate isomerase like protein, domain 1"/>
    <property type="match status" value="1"/>
</dbReference>
<dbReference type="PANTHER" id="PTHR30514:SF9">
    <property type="entry name" value="TRANSCRIPTIONAL REGULATOR"/>
    <property type="match status" value="1"/>
</dbReference>
<dbReference type="PANTHER" id="PTHR30514">
    <property type="entry name" value="GLUCOKINASE"/>
    <property type="match status" value="1"/>
</dbReference>
<gene>
    <name evidence="6" type="ORF">SAMN05660923_00086</name>
</gene>
<dbReference type="AlphaFoldDB" id="A0A1H2Q8G9"/>
<dbReference type="Pfam" id="PF01380">
    <property type="entry name" value="SIS"/>
    <property type="match status" value="1"/>
</dbReference>
<dbReference type="RefSeq" id="WP_093749754.1">
    <property type="nucleotide sequence ID" value="NZ_BSYN01000001.1"/>
</dbReference>
<dbReference type="InterPro" id="IPR000281">
    <property type="entry name" value="HTH_RpiR"/>
</dbReference>
<proteinExistence type="predicted"/>
<protein>
    <submittedName>
        <fullName evidence="6">Transcriptional regulator, RpiR family</fullName>
    </submittedName>
</protein>
<reference evidence="6 7" key="1">
    <citation type="submission" date="2016-10" db="EMBL/GenBank/DDBJ databases">
        <authorList>
            <person name="de Groot N.N."/>
        </authorList>
    </citation>
    <scope>NUCLEOTIDE SEQUENCE [LARGE SCALE GENOMIC DNA]</scope>
    <source>
        <strain evidence="6 7">DSM 23310</strain>
    </source>
</reference>
<evidence type="ECO:0000313" key="6">
    <source>
        <dbReference type="EMBL" id="SDW03486.1"/>
    </source>
</evidence>
<dbReference type="CDD" id="cd05013">
    <property type="entry name" value="SIS_RpiR"/>
    <property type="match status" value="1"/>
</dbReference>
<accession>A0A1H2Q8G9</accession>
<evidence type="ECO:0000256" key="2">
    <source>
        <dbReference type="ARBA" id="ARBA00023125"/>
    </source>
</evidence>
<evidence type="ECO:0000259" key="4">
    <source>
        <dbReference type="PROSITE" id="PS51071"/>
    </source>
</evidence>
<dbReference type="InterPro" id="IPR036388">
    <property type="entry name" value="WH-like_DNA-bd_sf"/>
</dbReference>
<dbReference type="GO" id="GO:0097367">
    <property type="term" value="F:carbohydrate derivative binding"/>
    <property type="evidence" value="ECO:0007669"/>
    <property type="project" value="InterPro"/>
</dbReference>
<dbReference type="InterPro" id="IPR046348">
    <property type="entry name" value="SIS_dom_sf"/>
</dbReference>
<dbReference type="InterPro" id="IPR001347">
    <property type="entry name" value="SIS_dom"/>
</dbReference>
<dbReference type="OrthoDB" id="63027at2"/>
<dbReference type="SUPFAM" id="SSF53697">
    <property type="entry name" value="SIS domain"/>
    <property type="match status" value="1"/>
</dbReference>
<keyword evidence="2" id="KW-0238">DNA-binding</keyword>
<feature type="domain" description="SIS" evidence="5">
    <location>
        <begin position="128"/>
        <end position="268"/>
    </location>
</feature>
<keyword evidence="7" id="KW-1185">Reference proteome</keyword>
<sequence length="286" mass="31431">MNEVISVLSFIKSTYNSLTKSEKKVADFILANPQDVVYMPISEVSTNSSVGDTTVLRFCKKLGFNTYQDFKLSLVQDITSKELNNNIDDFKITKEDSLEELAKKVIGYDMGILEETLELIDFEELSQAKDAVINANRIAIFGVGASALTGLDVALKFMRIGFSVSCHIELHAQMMYAALLNEKDLAIGISFSGSSKDTNKVLNIAKKAGAKILCITHHANSPITKIADITLLHGAKEDPLQGGNFSSKIAQMSILDILYHAVYREVSEKVSKHNAITSRAITETMI</sequence>
<feature type="domain" description="HTH rpiR-type" evidence="4">
    <location>
        <begin position="5"/>
        <end position="81"/>
    </location>
</feature>